<reference evidence="2 3" key="1">
    <citation type="submission" date="2016-09" db="EMBL/GenBank/DDBJ databases">
        <title>Rhizobium oryziradicis sp. nov., isolated from the root of rice.</title>
        <authorList>
            <person name="Zhao J."/>
            <person name="Zhang X."/>
        </authorList>
    </citation>
    <scope>NUCLEOTIDE SEQUENCE [LARGE SCALE GENOMIC DNA]</scope>
    <source>
        <strain evidence="2 3">14971</strain>
    </source>
</reference>
<evidence type="ECO:0000313" key="3">
    <source>
        <dbReference type="Proteomes" id="UP000185598"/>
    </source>
</evidence>
<evidence type="ECO:0000313" key="4">
    <source>
        <dbReference type="Proteomes" id="UP000544107"/>
    </source>
</evidence>
<accession>A0A1Q9A4C8</accession>
<keyword evidence="3" id="KW-1185">Reference proteome</keyword>
<dbReference type="EMBL" id="MKIN01000022">
    <property type="protein sequence ID" value="OLP49431.1"/>
    <property type="molecule type" value="Genomic_DNA"/>
</dbReference>
<comment type="caution">
    <text evidence="2">The sequence shown here is derived from an EMBL/GenBank/DDBJ whole genome shotgun (WGS) entry which is preliminary data.</text>
</comment>
<dbReference type="AlphaFoldDB" id="A0A1Q9A4C8"/>
<dbReference type="EMBL" id="JACIED010000001">
    <property type="protein sequence ID" value="MBB4006495.1"/>
    <property type="molecule type" value="Genomic_DNA"/>
</dbReference>
<organism evidence="2 3">
    <name type="scientific">Allorhizobium taibaishanense</name>
    <dbReference type="NCBI Taxonomy" id="887144"/>
    <lineage>
        <taxon>Bacteria</taxon>
        <taxon>Pseudomonadati</taxon>
        <taxon>Pseudomonadota</taxon>
        <taxon>Alphaproteobacteria</taxon>
        <taxon>Hyphomicrobiales</taxon>
        <taxon>Rhizobiaceae</taxon>
        <taxon>Rhizobium/Agrobacterium group</taxon>
        <taxon>Allorhizobium</taxon>
    </lineage>
</organism>
<dbReference type="Proteomes" id="UP000544107">
    <property type="component" value="Unassembled WGS sequence"/>
</dbReference>
<dbReference type="Proteomes" id="UP000185598">
    <property type="component" value="Unassembled WGS sequence"/>
</dbReference>
<dbReference type="OrthoDB" id="8289686at2"/>
<reference evidence="1 4" key="2">
    <citation type="submission" date="2020-08" db="EMBL/GenBank/DDBJ databases">
        <title>Genomic Encyclopedia of Type Strains, Phase IV (KMG-IV): sequencing the most valuable type-strain genomes for metagenomic binning, comparative biology and taxonomic classification.</title>
        <authorList>
            <person name="Goeker M."/>
        </authorList>
    </citation>
    <scope>NUCLEOTIDE SEQUENCE [LARGE SCALE GENOMIC DNA]</scope>
    <source>
        <strain evidence="1 4">DSM 100021</strain>
    </source>
</reference>
<dbReference type="RefSeq" id="WP_075615221.1">
    <property type="nucleotide sequence ID" value="NZ_JACIED010000001.1"/>
</dbReference>
<gene>
    <name evidence="2" type="ORF">BJF91_20545</name>
    <name evidence="1" type="ORF">GGQ71_000731</name>
</gene>
<evidence type="ECO:0000313" key="1">
    <source>
        <dbReference type="EMBL" id="MBB4006495.1"/>
    </source>
</evidence>
<proteinExistence type="predicted"/>
<evidence type="ECO:0000313" key="2">
    <source>
        <dbReference type="EMBL" id="OLP49431.1"/>
    </source>
</evidence>
<protein>
    <submittedName>
        <fullName evidence="2">Uncharacterized protein</fullName>
    </submittedName>
</protein>
<name>A0A1Q9A4C8_9HYPH</name>
<sequence>MHDMNDGSLMIELHKLGGEAGEGLAGLLYERAEDARECQAAMAEIVRLPGLHERPVSRTQHLAQGLRREAVSAQVIDFPAPQWRRNAERRQQGQ</sequence>